<dbReference type="SUPFAM" id="SSF103088">
    <property type="entry name" value="OmpA-like"/>
    <property type="match status" value="1"/>
</dbReference>
<dbReference type="InterPro" id="IPR050330">
    <property type="entry name" value="Bact_OuterMem_StrucFunc"/>
</dbReference>
<accession>A0A838XWN0</accession>
<name>A0A838XWN0_9HYPH</name>
<reference evidence="6 7" key="2">
    <citation type="submission" date="2020-08" db="EMBL/GenBank/DDBJ databases">
        <title>Stappia taiwanensis sp. nov., isolated from a coastal thermal spring.</title>
        <authorList>
            <person name="Kampfer P."/>
        </authorList>
    </citation>
    <scope>NUCLEOTIDE SEQUENCE [LARGE SCALE GENOMIC DNA]</scope>
    <source>
        <strain evidence="6 7">DSM 23284</strain>
    </source>
</reference>
<evidence type="ECO:0000256" key="4">
    <source>
        <dbReference type="PROSITE-ProRule" id="PRU00473"/>
    </source>
</evidence>
<dbReference type="Proteomes" id="UP000559404">
    <property type="component" value="Unassembled WGS sequence"/>
</dbReference>
<evidence type="ECO:0000313" key="6">
    <source>
        <dbReference type="EMBL" id="MBA4613431.1"/>
    </source>
</evidence>
<keyword evidence="2 4" id="KW-0472">Membrane</keyword>
<evidence type="ECO:0000313" key="7">
    <source>
        <dbReference type="Proteomes" id="UP000559404"/>
    </source>
</evidence>
<dbReference type="EMBL" id="JACEON010000019">
    <property type="protein sequence ID" value="MBA4613431.1"/>
    <property type="molecule type" value="Genomic_DNA"/>
</dbReference>
<protein>
    <submittedName>
        <fullName evidence="6">OmpA family protein</fullName>
    </submittedName>
</protein>
<evidence type="ECO:0000259" key="5">
    <source>
        <dbReference type="PROSITE" id="PS51123"/>
    </source>
</evidence>
<keyword evidence="7" id="KW-1185">Reference proteome</keyword>
<dbReference type="CDD" id="cd07185">
    <property type="entry name" value="OmpA_C-like"/>
    <property type="match status" value="1"/>
</dbReference>
<evidence type="ECO:0000256" key="1">
    <source>
        <dbReference type="ARBA" id="ARBA00004442"/>
    </source>
</evidence>
<dbReference type="AlphaFoldDB" id="A0A838XWN0"/>
<sequence>MLTACAALLAGCNTTEQVATPDVTNAPAVGFARIAPGSEEAFMLNVGRRTYFSAGSAEIDDTARMTLDKQAAWLQENRHWYAKIQGFADDPGSAADNKALSTRRANATMAYLISKGVDPRRLWAKGYGTQRKVRDCPEQECRAQNRRTVTNLRENKD</sequence>
<dbReference type="Pfam" id="PF00691">
    <property type="entry name" value="OmpA"/>
    <property type="match status" value="1"/>
</dbReference>
<organism evidence="6 7">
    <name type="scientific">Stappia taiwanensis</name>
    <dbReference type="NCBI Taxonomy" id="992267"/>
    <lineage>
        <taxon>Bacteria</taxon>
        <taxon>Pseudomonadati</taxon>
        <taxon>Pseudomonadota</taxon>
        <taxon>Alphaproteobacteria</taxon>
        <taxon>Hyphomicrobiales</taxon>
        <taxon>Stappiaceae</taxon>
        <taxon>Stappia</taxon>
    </lineage>
</organism>
<reference evidence="6 7" key="1">
    <citation type="submission" date="2020-07" db="EMBL/GenBank/DDBJ databases">
        <authorList>
            <person name="Li M."/>
        </authorList>
    </citation>
    <scope>NUCLEOTIDE SEQUENCE [LARGE SCALE GENOMIC DNA]</scope>
    <source>
        <strain evidence="6 7">DSM 23284</strain>
    </source>
</reference>
<dbReference type="PANTHER" id="PTHR30329">
    <property type="entry name" value="STATOR ELEMENT OF FLAGELLAR MOTOR COMPLEX"/>
    <property type="match status" value="1"/>
</dbReference>
<dbReference type="Gene3D" id="3.30.1330.60">
    <property type="entry name" value="OmpA-like domain"/>
    <property type="match status" value="1"/>
</dbReference>
<evidence type="ECO:0000256" key="2">
    <source>
        <dbReference type="ARBA" id="ARBA00023136"/>
    </source>
</evidence>
<dbReference type="PROSITE" id="PS51123">
    <property type="entry name" value="OMPA_2"/>
    <property type="match status" value="1"/>
</dbReference>
<dbReference type="RefSeq" id="WP_181761687.1">
    <property type="nucleotide sequence ID" value="NZ_BMCR01000007.1"/>
</dbReference>
<dbReference type="InterPro" id="IPR006665">
    <property type="entry name" value="OmpA-like"/>
</dbReference>
<feature type="domain" description="OmpA-like" evidence="5">
    <location>
        <begin position="39"/>
        <end position="156"/>
    </location>
</feature>
<dbReference type="InterPro" id="IPR036737">
    <property type="entry name" value="OmpA-like_sf"/>
</dbReference>
<dbReference type="PANTHER" id="PTHR30329:SF21">
    <property type="entry name" value="LIPOPROTEIN YIAD-RELATED"/>
    <property type="match status" value="1"/>
</dbReference>
<gene>
    <name evidence="6" type="ORF">H1W37_17355</name>
</gene>
<comment type="caution">
    <text evidence="6">The sequence shown here is derived from an EMBL/GenBank/DDBJ whole genome shotgun (WGS) entry which is preliminary data.</text>
</comment>
<keyword evidence="3" id="KW-0998">Cell outer membrane</keyword>
<evidence type="ECO:0000256" key="3">
    <source>
        <dbReference type="ARBA" id="ARBA00023237"/>
    </source>
</evidence>
<proteinExistence type="predicted"/>
<dbReference type="GO" id="GO:0009279">
    <property type="term" value="C:cell outer membrane"/>
    <property type="evidence" value="ECO:0007669"/>
    <property type="project" value="UniProtKB-SubCell"/>
</dbReference>
<dbReference type="InterPro" id="IPR006664">
    <property type="entry name" value="OMP_bac"/>
</dbReference>
<dbReference type="PRINTS" id="PR01021">
    <property type="entry name" value="OMPADOMAIN"/>
</dbReference>
<comment type="subcellular location">
    <subcellularLocation>
        <location evidence="1">Cell outer membrane</location>
    </subcellularLocation>
</comment>